<name>A0A120JVJ8_9GAMM</name>
<dbReference type="PATRIC" id="fig|507626.3.peg.306"/>
<dbReference type="GO" id="GO:0016740">
    <property type="term" value="F:transferase activity"/>
    <property type="evidence" value="ECO:0007669"/>
    <property type="project" value="UniProtKB-KW"/>
</dbReference>
<dbReference type="AlphaFoldDB" id="A0A120JVJ8"/>
<feature type="region of interest" description="Disordered" evidence="1">
    <location>
        <begin position="307"/>
        <end position="336"/>
    </location>
</feature>
<evidence type="ECO:0000259" key="2">
    <source>
        <dbReference type="Pfam" id="PF12697"/>
    </source>
</evidence>
<dbReference type="EMBL" id="CP014226">
    <property type="protein sequence ID" value="AMC99407.1"/>
    <property type="molecule type" value="Genomic_DNA"/>
</dbReference>
<dbReference type="OrthoDB" id="5290302at2"/>
<evidence type="ECO:0000313" key="4">
    <source>
        <dbReference type="Proteomes" id="UP000063387"/>
    </source>
</evidence>
<protein>
    <submittedName>
        <fullName evidence="3">Homoserine O-acetyltransferase</fullName>
    </submittedName>
</protein>
<evidence type="ECO:0000313" key="3">
    <source>
        <dbReference type="EMBL" id="AMC99407.1"/>
    </source>
</evidence>
<dbReference type="STRING" id="507626.LOKO_00311"/>
<organism evidence="3 4">
    <name type="scientific">Halomonas chromatireducens</name>
    <dbReference type="NCBI Taxonomy" id="507626"/>
    <lineage>
        <taxon>Bacteria</taxon>
        <taxon>Pseudomonadati</taxon>
        <taxon>Pseudomonadota</taxon>
        <taxon>Gammaproteobacteria</taxon>
        <taxon>Oceanospirillales</taxon>
        <taxon>Halomonadaceae</taxon>
        <taxon>Halomonas</taxon>
    </lineage>
</organism>
<dbReference type="Proteomes" id="UP000063387">
    <property type="component" value="Chromosome"/>
</dbReference>
<accession>A0A120JVJ8</accession>
<dbReference type="InterPro" id="IPR050228">
    <property type="entry name" value="Carboxylesterase_BioH"/>
</dbReference>
<proteinExistence type="predicted"/>
<dbReference type="PANTHER" id="PTHR43194:SF5">
    <property type="entry name" value="PIMELOYL-[ACYL-CARRIER PROTEIN] METHYL ESTER ESTERASE"/>
    <property type="match status" value="1"/>
</dbReference>
<dbReference type="InterPro" id="IPR029058">
    <property type="entry name" value="AB_hydrolase_fold"/>
</dbReference>
<sequence length="336" mass="37636">MQNGDASHTIVGPQLAQGGFKLLCLRKIVTKRIEHGAFQAGGLPIRNGESGLRTGWVLLRGLIREARHWEGLPERLADALGEPTHTLDLPGNGQRWREVSPTDIDGMVEALREQIARDGISGPHRVLAISLGGMVALRWAQRFPDEVECLVLINSSLRGIAPFYQRLRPRQYPRLLLALLLPLSHEQRERLILRMTTRLQDDLPAVAQRHARWQQEAPVSKANLIRQLLAATRGFTPPQTLPGLPTLVLTSKSDQMVSWRCSKRIAERWGWPLELHSKAGHDLPLDAPEWVVERIRRWRDTELSCAQQPGGECHPHQADNCAGEGTQAKADPQSDE</sequence>
<dbReference type="SUPFAM" id="SSF53474">
    <property type="entry name" value="alpha/beta-Hydrolases"/>
    <property type="match status" value="1"/>
</dbReference>
<dbReference type="PANTHER" id="PTHR43194">
    <property type="entry name" value="HYDROLASE ALPHA/BETA FOLD FAMILY"/>
    <property type="match status" value="1"/>
</dbReference>
<dbReference type="Gene3D" id="3.40.50.1820">
    <property type="entry name" value="alpha/beta hydrolase"/>
    <property type="match status" value="1"/>
</dbReference>
<dbReference type="InterPro" id="IPR000073">
    <property type="entry name" value="AB_hydrolase_1"/>
</dbReference>
<evidence type="ECO:0000256" key="1">
    <source>
        <dbReference type="SAM" id="MobiDB-lite"/>
    </source>
</evidence>
<dbReference type="Pfam" id="PF12697">
    <property type="entry name" value="Abhydrolase_6"/>
    <property type="match status" value="1"/>
</dbReference>
<reference evidence="3 4" key="1">
    <citation type="journal article" date="2016" name="Genome Announc.">
        <title>Draft Genome Sequence of 'Halomonas chromatireducens' Strain AGD 8-3, a Haloalkaliphilic Chromate- and Selenite-Reducing Gammaproteobacterium.</title>
        <authorList>
            <person name="Sharko F.S."/>
            <person name="Shapovalova A.A."/>
            <person name="Tsygankova S.V."/>
            <person name="Komova A.V."/>
            <person name="Boulygina E.S."/>
            <person name="Teslyuk A.B."/>
            <person name="Gotovtsev P.M."/>
            <person name="Namsaraev Z.B."/>
            <person name="Khijniak T.V."/>
            <person name="Nedoluzhko A.V."/>
            <person name="Vasilov R.G."/>
        </authorList>
    </citation>
    <scope>NUCLEOTIDE SEQUENCE [LARGE SCALE GENOMIC DNA]</scope>
    <source>
        <strain evidence="3 4">AGD 8-3</strain>
    </source>
</reference>
<keyword evidence="4" id="KW-1185">Reference proteome</keyword>
<gene>
    <name evidence="3" type="ORF">LOKO_00311</name>
</gene>
<keyword evidence="3" id="KW-0808">Transferase</keyword>
<reference evidence="3 4" key="2">
    <citation type="submission" date="2016-02" db="EMBL/GenBank/DDBJ databases">
        <authorList>
            <person name="Wen L."/>
            <person name="He K."/>
            <person name="Yang H."/>
        </authorList>
    </citation>
    <scope>NUCLEOTIDE SEQUENCE [LARGE SCALE GENOMIC DNA]</scope>
    <source>
        <strain evidence="3 4">AGD 8-3</strain>
    </source>
</reference>
<feature type="domain" description="AB hydrolase-1" evidence="2">
    <location>
        <begin position="57"/>
        <end position="293"/>
    </location>
</feature>
<dbReference type="KEGG" id="hco:LOKO_00311"/>
<dbReference type="RefSeq" id="WP_083517367.1">
    <property type="nucleotide sequence ID" value="NZ_CP014226.1"/>
</dbReference>